<evidence type="ECO:0000313" key="3">
    <source>
        <dbReference type="EMBL" id="GJD94020.1"/>
    </source>
</evidence>
<dbReference type="PANTHER" id="PTHR36698">
    <property type="entry name" value="BLL5892 PROTEIN"/>
    <property type="match status" value="1"/>
</dbReference>
<dbReference type="InterPro" id="IPR003399">
    <property type="entry name" value="Mce/MlaD"/>
</dbReference>
<comment type="caution">
    <text evidence="3">The sequence shown here is derived from an EMBL/GenBank/DDBJ whole genome shotgun (WGS) entry which is preliminary data.</text>
</comment>
<keyword evidence="1" id="KW-0472">Membrane</keyword>
<dbReference type="PANTHER" id="PTHR36698:SF2">
    <property type="entry name" value="MCE_MLAD DOMAIN-CONTAINING PROTEIN"/>
    <property type="match status" value="1"/>
</dbReference>
<gene>
    <name evidence="3" type="ORF">OCOJLMKI_1219</name>
</gene>
<dbReference type="Pfam" id="PF02470">
    <property type="entry name" value="MlaD"/>
    <property type="match status" value="1"/>
</dbReference>
<keyword evidence="1" id="KW-1133">Transmembrane helix</keyword>
<dbReference type="EMBL" id="BPQP01000018">
    <property type="protein sequence ID" value="GJD94020.1"/>
    <property type="molecule type" value="Genomic_DNA"/>
</dbReference>
<name>A0ABQ4RWY3_9HYPH</name>
<protein>
    <recommendedName>
        <fullName evidence="2">Mce/MlaD domain-containing protein</fullName>
    </recommendedName>
</protein>
<keyword evidence="4" id="KW-1185">Reference proteome</keyword>
<accession>A0ABQ4RWY3</accession>
<organism evidence="3 4">
    <name type="scientific">Methylobacterium iners</name>
    <dbReference type="NCBI Taxonomy" id="418707"/>
    <lineage>
        <taxon>Bacteria</taxon>
        <taxon>Pseudomonadati</taxon>
        <taxon>Pseudomonadota</taxon>
        <taxon>Alphaproteobacteria</taxon>
        <taxon>Hyphomicrobiales</taxon>
        <taxon>Methylobacteriaceae</taxon>
        <taxon>Methylobacterium</taxon>
    </lineage>
</organism>
<dbReference type="Proteomes" id="UP001055125">
    <property type="component" value="Unassembled WGS sequence"/>
</dbReference>
<evidence type="ECO:0000313" key="4">
    <source>
        <dbReference type="Proteomes" id="UP001055125"/>
    </source>
</evidence>
<reference evidence="3" key="2">
    <citation type="submission" date="2021-08" db="EMBL/GenBank/DDBJ databases">
        <authorList>
            <person name="Tani A."/>
            <person name="Ola A."/>
            <person name="Ogura Y."/>
            <person name="Katsura K."/>
            <person name="Hayashi T."/>
        </authorList>
    </citation>
    <scope>NUCLEOTIDE SEQUENCE</scope>
    <source>
        <strain evidence="3">DSM 19015</strain>
    </source>
</reference>
<keyword evidence="1" id="KW-0812">Transmembrane</keyword>
<evidence type="ECO:0000259" key="2">
    <source>
        <dbReference type="Pfam" id="PF02470"/>
    </source>
</evidence>
<proteinExistence type="predicted"/>
<sequence length="380" mass="39786">MSGVRRRTARRLPISDRSDPMETRANYALIGAFTLGVIVAAFGFVFWLQGGSRSQVRAGVRIVFSGSVGGLATGSSVTFNGIKVGEVTSVKLLPQDPRRVIAMIQVDPTTPLRADTRARLDSALLTGVSVIALSGGSADSPTLAPGTGEQTPTIFADSSDIQDMLAAAKQIAQRADDVLQRLDKVVAGNEGAINRTLANVEAFSKTLADAGPAVSSLVKAIDGQKLNRVVDNADRFSAALSNASPDIEAGLKDARLLAGKLSASADRIDGVLKGAEGFLGSASGEAGSSTFAEVREAAISVRDAGRAFRALSENLDKRTANIATSFNRLSGSGRREVEALSTDGQRTLNTLNRTVKNLERDPSQVIFGGKPSLPEYNGSR</sequence>
<feature type="transmembrane region" description="Helical" evidence="1">
    <location>
        <begin position="27"/>
        <end position="48"/>
    </location>
</feature>
<evidence type="ECO:0000256" key="1">
    <source>
        <dbReference type="SAM" id="Phobius"/>
    </source>
</evidence>
<feature type="domain" description="Mce/MlaD" evidence="2">
    <location>
        <begin position="60"/>
        <end position="136"/>
    </location>
</feature>
<reference evidence="3" key="1">
    <citation type="journal article" date="2021" name="Front. Microbiol.">
        <title>Comprehensive Comparative Genomics and Phenotyping of Methylobacterium Species.</title>
        <authorList>
            <person name="Alessa O."/>
            <person name="Ogura Y."/>
            <person name="Fujitani Y."/>
            <person name="Takami H."/>
            <person name="Hayashi T."/>
            <person name="Sahin N."/>
            <person name="Tani A."/>
        </authorList>
    </citation>
    <scope>NUCLEOTIDE SEQUENCE</scope>
    <source>
        <strain evidence="3">DSM 19015</strain>
    </source>
</reference>